<dbReference type="Proteomes" id="UP000295165">
    <property type="component" value="Unassembled WGS sequence"/>
</dbReference>
<feature type="transmembrane region" description="Helical" evidence="1">
    <location>
        <begin position="73"/>
        <end position="99"/>
    </location>
</feature>
<feature type="transmembrane region" description="Helical" evidence="1">
    <location>
        <begin position="140"/>
        <end position="164"/>
    </location>
</feature>
<proteinExistence type="predicted"/>
<feature type="transmembrane region" description="Helical" evidence="1">
    <location>
        <begin position="273"/>
        <end position="306"/>
    </location>
</feature>
<keyword evidence="1" id="KW-0812">Transmembrane</keyword>
<accession>A0A4R8RBY8</accession>
<gene>
    <name evidence="2" type="ORF">CCUG63697_01325</name>
</gene>
<evidence type="ECO:0000256" key="1">
    <source>
        <dbReference type="SAM" id="Phobius"/>
    </source>
</evidence>
<organism evidence="2 3">
    <name type="scientific">Mycobacteroides franklinii</name>
    <dbReference type="NCBI Taxonomy" id="948102"/>
    <lineage>
        <taxon>Bacteria</taxon>
        <taxon>Bacillati</taxon>
        <taxon>Actinomycetota</taxon>
        <taxon>Actinomycetes</taxon>
        <taxon>Mycobacteriales</taxon>
        <taxon>Mycobacteriaceae</taxon>
        <taxon>Mycobacteroides</taxon>
    </lineage>
</organism>
<sequence length="396" mass="43063">MVLGFRLKTGNHDVVRNLEDVHEWFLARGLPVVLDRRVRSRELLDRAAPMIGITGAGVALYELLSTDNETRSVVLMILLGVVALLMAAQPLVLIALQRAGTIRADVVRRTLSWLVIAIFVIALPVADTGTWAAAAARMPAHLLAALALIWLTYLGAGSIGLWALRYSSTQFGALGTLMSRALPLLMLTVVVFFTGELWQLSARITRERLWQTIGFLAVTAVAFMVVTVRDELANLRESRAESAGTAVLLADTPLADLLDDEVPRPALRWPERINVLLVMVVSQAIQVIFFTTGVFAFFLLLGIVAVPHDVMVLWSNEAACPSGAAPPCAGTWFGIRIGLPQTLIHMALLVAVLSGLYFTVNSSVDPQYRSRFFEPLIADVAVSLAGRDAYLAASRN</sequence>
<evidence type="ECO:0000313" key="3">
    <source>
        <dbReference type="Proteomes" id="UP000295165"/>
    </source>
</evidence>
<keyword evidence="3" id="KW-1185">Reference proteome</keyword>
<keyword evidence="1" id="KW-0472">Membrane</keyword>
<evidence type="ECO:0008006" key="4">
    <source>
        <dbReference type="Google" id="ProtNLM"/>
    </source>
</evidence>
<feature type="transmembrane region" description="Helical" evidence="1">
    <location>
        <begin position="209"/>
        <end position="228"/>
    </location>
</feature>
<feature type="transmembrane region" description="Helical" evidence="1">
    <location>
        <begin position="342"/>
        <end position="360"/>
    </location>
</feature>
<dbReference type="EMBL" id="PECC01000026">
    <property type="protein sequence ID" value="TDZ52840.1"/>
    <property type="molecule type" value="Genomic_DNA"/>
</dbReference>
<feature type="transmembrane region" description="Helical" evidence="1">
    <location>
        <begin position="171"/>
        <end position="194"/>
    </location>
</feature>
<feature type="transmembrane region" description="Helical" evidence="1">
    <location>
        <begin position="43"/>
        <end position="61"/>
    </location>
</feature>
<feature type="transmembrane region" description="Helical" evidence="1">
    <location>
        <begin position="111"/>
        <end position="134"/>
    </location>
</feature>
<reference evidence="2 3" key="1">
    <citation type="journal article" date="2019" name="Sci. Rep.">
        <title>Extended insight into the Mycobacterium chelonae-abscessus complex through whole genome sequencing of Mycobacterium salmoniphilum outbreak and Mycobacterium salmoniphilum-like strains.</title>
        <authorList>
            <person name="Behra P.R.K."/>
            <person name="Das S."/>
            <person name="Pettersson B.M.F."/>
            <person name="Shirreff L."/>
            <person name="DuCote T."/>
            <person name="Jacobsson K.G."/>
            <person name="Ennis D.G."/>
            <person name="Kirsebom L.A."/>
        </authorList>
    </citation>
    <scope>NUCLEOTIDE SEQUENCE [LARGE SCALE GENOMIC DNA]</scope>
    <source>
        <strain evidence="2 3">CCUG 63697</strain>
    </source>
</reference>
<keyword evidence="1" id="KW-1133">Transmembrane helix</keyword>
<dbReference type="AlphaFoldDB" id="A0A4R8RBY8"/>
<evidence type="ECO:0000313" key="2">
    <source>
        <dbReference type="EMBL" id="TDZ52840.1"/>
    </source>
</evidence>
<comment type="caution">
    <text evidence="2">The sequence shown here is derived from an EMBL/GenBank/DDBJ whole genome shotgun (WGS) entry which is preliminary data.</text>
</comment>
<name>A0A4R8RBY8_9MYCO</name>
<protein>
    <recommendedName>
        <fullName evidence="4">Integral membrane protein</fullName>
    </recommendedName>
</protein>